<proteinExistence type="inferred from homology"/>
<name>A0AAD6YTH8_9AGAR</name>
<dbReference type="Pfam" id="PF05615">
    <property type="entry name" value="THOC7"/>
    <property type="match status" value="1"/>
</dbReference>
<sequence>MAQTQDKLEDSDLVAIKASLGNVQATMDIAPSGTAAEDVDMNDDRGILSAMLGDLVAQFDETQRCRLLAKKEAPARLFQSAPSDDVFSAFVIHPVESHLGFGTLTLKIYVYDIRTGTAAATLEPPPPPPQALRLSLSTPCRSPKTATTSLPQIHFLLSLSDGGYCYLNNAVVAIQALRYHHAAQRLQQQEIDEQPAHPRITVLDLDFHHGNGTQAAFYEDPTVLYISIHGEGEYPYYTGYPEETGTGLGAGFNINLPLAMATADEYLDKLQVAVDHMKAYKPEYIVVSLGFDTFRGDPLGNFMIDTPDYERIARKVREEELLSGTPSLILLEGGYMVEKLGVNLLSFLKVPGQRALELLNNSITKNVRARVAANDRSVGTCEAVTVRVCLQSPTYRVFQARPTTQPVSSTPMPPSDVPAAQPIPVPPLTTEEDQIILARITNDERPLRRVIKKFYNYTALSHTPLVPQVPAPGAAPAPSVDDAREAFLVELASFQLILRKSVLICEAEARQVEEYNREKERIDLEHGTLRGQIEELKTGLEHEQMLRKRKMEYDFVAEKVNTLPSREELELSIRSLENDMATIRAEHETQNRMILAQKAALDSIIRNLEALRSLGRDRETTASADSDMSPRDTPGPEAAADPATSVPESDTTVPPDMEVEEGEEESVSDPVPPVEEAGDDDIEMGEVEEPKNNLKGKKKREEELEEGEASDEASDESSVLSDVPEGI</sequence>
<feature type="region of interest" description="Disordered" evidence="9">
    <location>
        <begin position="616"/>
        <end position="727"/>
    </location>
</feature>
<dbReference type="InterPro" id="IPR037138">
    <property type="entry name" value="His_deacetylse_dom_sf"/>
</dbReference>
<evidence type="ECO:0000256" key="2">
    <source>
        <dbReference type="ARBA" id="ARBA00004123"/>
    </source>
</evidence>
<evidence type="ECO:0000256" key="7">
    <source>
        <dbReference type="ARBA" id="ARBA00023242"/>
    </source>
</evidence>
<comment type="caution">
    <text evidence="11">The sequence shown here is derived from an EMBL/GenBank/DDBJ whole genome shotgun (WGS) entry which is preliminary data.</text>
</comment>
<dbReference type="GO" id="GO:0004407">
    <property type="term" value="F:histone deacetylase activity"/>
    <property type="evidence" value="ECO:0007669"/>
    <property type="project" value="TreeGrafter"/>
</dbReference>
<dbReference type="GO" id="GO:0000445">
    <property type="term" value="C:THO complex part of transcription export complex"/>
    <property type="evidence" value="ECO:0007669"/>
    <property type="project" value="InterPro"/>
</dbReference>
<keyword evidence="4" id="KW-0479">Metal-binding</keyword>
<gene>
    <name evidence="11" type="ORF">GGX14DRAFT_613211</name>
</gene>
<comment type="similarity">
    <text evidence="3">Belongs to the histone deacetylase family.</text>
</comment>
<evidence type="ECO:0000313" key="11">
    <source>
        <dbReference type="EMBL" id="KAJ7228504.1"/>
    </source>
</evidence>
<dbReference type="PANTHER" id="PTHR10625:SF17">
    <property type="entry name" value="HISTONE DEACETYLASE 8"/>
    <property type="match status" value="1"/>
</dbReference>
<dbReference type="GO" id="GO:0040029">
    <property type="term" value="P:epigenetic regulation of gene expression"/>
    <property type="evidence" value="ECO:0007669"/>
    <property type="project" value="TreeGrafter"/>
</dbReference>
<evidence type="ECO:0000256" key="5">
    <source>
        <dbReference type="ARBA" id="ARBA00022801"/>
    </source>
</evidence>
<dbReference type="Gene3D" id="3.40.800.20">
    <property type="entry name" value="Histone deacetylase domain"/>
    <property type="match status" value="1"/>
</dbReference>
<dbReference type="Pfam" id="PF00850">
    <property type="entry name" value="Hist_deacetyl"/>
    <property type="match status" value="1"/>
</dbReference>
<evidence type="ECO:0000313" key="12">
    <source>
        <dbReference type="Proteomes" id="UP001219525"/>
    </source>
</evidence>
<evidence type="ECO:0000259" key="10">
    <source>
        <dbReference type="Pfam" id="PF00850"/>
    </source>
</evidence>
<dbReference type="GO" id="GO:0046872">
    <property type="term" value="F:metal ion binding"/>
    <property type="evidence" value="ECO:0007669"/>
    <property type="project" value="UniProtKB-KW"/>
</dbReference>
<keyword evidence="6" id="KW-0862">Zinc</keyword>
<feature type="compositionally biased region" description="Acidic residues" evidence="9">
    <location>
        <begin position="657"/>
        <end position="667"/>
    </location>
</feature>
<evidence type="ECO:0000256" key="3">
    <source>
        <dbReference type="ARBA" id="ARBA00005947"/>
    </source>
</evidence>
<evidence type="ECO:0000256" key="6">
    <source>
        <dbReference type="ARBA" id="ARBA00022833"/>
    </source>
</evidence>
<evidence type="ECO:0000256" key="1">
    <source>
        <dbReference type="ARBA" id="ARBA00001947"/>
    </source>
</evidence>
<accession>A0AAD6YTH8</accession>
<feature type="coiled-coil region" evidence="8">
    <location>
        <begin position="566"/>
        <end position="593"/>
    </location>
</feature>
<evidence type="ECO:0000256" key="8">
    <source>
        <dbReference type="SAM" id="Coils"/>
    </source>
</evidence>
<dbReference type="SUPFAM" id="SSF52768">
    <property type="entry name" value="Arginase/deacetylase"/>
    <property type="match status" value="1"/>
</dbReference>
<feature type="compositionally biased region" description="Acidic residues" evidence="9">
    <location>
        <begin position="676"/>
        <end position="687"/>
    </location>
</feature>
<dbReference type="AlphaFoldDB" id="A0AAD6YTH8"/>
<organism evidence="11 12">
    <name type="scientific">Mycena pura</name>
    <dbReference type="NCBI Taxonomy" id="153505"/>
    <lineage>
        <taxon>Eukaryota</taxon>
        <taxon>Fungi</taxon>
        <taxon>Dikarya</taxon>
        <taxon>Basidiomycota</taxon>
        <taxon>Agaricomycotina</taxon>
        <taxon>Agaricomycetes</taxon>
        <taxon>Agaricomycetidae</taxon>
        <taxon>Agaricales</taxon>
        <taxon>Marasmiineae</taxon>
        <taxon>Mycenaceae</taxon>
        <taxon>Mycena</taxon>
    </lineage>
</organism>
<dbReference type="InterPro" id="IPR008501">
    <property type="entry name" value="THOC7/Mft1"/>
</dbReference>
<feature type="compositionally biased region" description="Acidic residues" evidence="9">
    <location>
        <begin position="703"/>
        <end position="715"/>
    </location>
</feature>
<evidence type="ECO:0000256" key="4">
    <source>
        <dbReference type="ARBA" id="ARBA00022723"/>
    </source>
</evidence>
<dbReference type="InterPro" id="IPR023801">
    <property type="entry name" value="His_deacetylse_dom"/>
</dbReference>
<evidence type="ECO:0000256" key="9">
    <source>
        <dbReference type="SAM" id="MobiDB-lite"/>
    </source>
</evidence>
<keyword evidence="7" id="KW-0539">Nucleus</keyword>
<dbReference type="PANTHER" id="PTHR10625">
    <property type="entry name" value="HISTONE DEACETYLASE HDAC1-RELATED"/>
    <property type="match status" value="1"/>
</dbReference>
<dbReference type="InterPro" id="IPR023696">
    <property type="entry name" value="Ureohydrolase_dom_sf"/>
</dbReference>
<comment type="subcellular location">
    <subcellularLocation>
        <location evidence="2">Nucleus</location>
    </subcellularLocation>
</comment>
<comment type="cofactor">
    <cofactor evidence="1">
        <name>Zn(2+)</name>
        <dbReference type="ChEBI" id="CHEBI:29105"/>
    </cofactor>
</comment>
<keyword evidence="12" id="KW-1185">Reference proteome</keyword>
<feature type="domain" description="Histone deacetylase" evidence="10">
    <location>
        <begin position="162"/>
        <end position="345"/>
    </location>
</feature>
<reference evidence="11" key="1">
    <citation type="submission" date="2023-03" db="EMBL/GenBank/DDBJ databases">
        <title>Massive genome expansion in bonnet fungi (Mycena s.s.) driven by repeated elements and novel gene families across ecological guilds.</title>
        <authorList>
            <consortium name="Lawrence Berkeley National Laboratory"/>
            <person name="Harder C.B."/>
            <person name="Miyauchi S."/>
            <person name="Viragh M."/>
            <person name="Kuo A."/>
            <person name="Thoen E."/>
            <person name="Andreopoulos B."/>
            <person name="Lu D."/>
            <person name="Skrede I."/>
            <person name="Drula E."/>
            <person name="Henrissat B."/>
            <person name="Morin E."/>
            <person name="Kohler A."/>
            <person name="Barry K."/>
            <person name="LaButti K."/>
            <person name="Morin E."/>
            <person name="Salamov A."/>
            <person name="Lipzen A."/>
            <person name="Mereny Z."/>
            <person name="Hegedus B."/>
            <person name="Baldrian P."/>
            <person name="Stursova M."/>
            <person name="Weitz H."/>
            <person name="Taylor A."/>
            <person name="Grigoriev I.V."/>
            <person name="Nagy L.G."/>
            <person name="Martin F."/>
            <person name="Kauserud H."/>
        </authorList>
    </citation>
    <scope>NUCLEOTIDE SEQUENCE</scope>
    <source>
        <strain evidence="11">9144</strain>
    </source>
</reference>
<protein>
    <recommendedName>
        <fullName evidence="10">Histone deacetylase domain-containing protein</fullName>
    </recommendedName>
</protein>
<dbReference type="GO" id="GO:0016787">
    <property type="term" value="F:hydrolase activity"/>
    <property type="evidence" value="ECO:0007669"/>
    <property type="project" value="UniProtKB-KW"/>
</dbReference>
<dbReference type="GO" id="GO:0006397">
    <property type="term" value="P:mRNA processing"/>
    <property type="evidence" value="ECO:0007669"/>
    <property type="project" value="InterPro"/>
</dbReference>
<dbReference type="Proteomes" id="UP001219525">
    <property type="component" value="Unassembled WGS sequence"/>
</dbReference>
<keyword evidence="8" id="KW-0175">Coiled coil</keyword>
<dbReference type="EMBL" id="JARJCW010000002">
    <property type="protein sequence ID" value="KAJ7228504.1"/>
    <property type="molecule type" value="Genomic_DNA"/>
</dbReference>
<keyword evidence="5" id="KW-0378">Hydrolase</keyword>